<keyword evidence="7 10" id="KW-0119">Carbohydrate metabolism</keyword>
<protein>
    <recommendedName>
        <fullName evidence="4 10">4-alpha-glucanotransferase</fullName>
        <ecNumber evidence="3 10">2.4.1.25</ecNumber>
    </recommendedName>
    <alternativeName>
        <fullName evidence="8 10">Amylomaltase</fullName>
    </alternativeName>
    <alternativeName>
        <fullName evidence="9 10">Disproportionating enzyme</fullName>
    </alternativeName>
</protein>
<evidence type="ECO:0000256" key="3">
    <source>
        <dbReference type="ARBA" id="ARBA00012560"/>
    </source>
</evidence>
<comment type="catalytic activity">
    <reaction evidence="1 10">
        <text>Transfers a segment of a (1-&gt;4)-alpha-D-glucan to a new position in an acceptor, which may be glucose or a (1-&gt;4)-alpha-D-glucan.</text>
        <dbReference type="EC" id="2.4.1.25"/>
    </reaction>
</comment>
<evidence type="ECO:0000256" key="5">
    <source>
        <dbReference type="ARBA" id="ARBA00022676"/>
    </source>
</evidence>
<comment type="similarity">
    <text evidence="2 10">Belongs to the disproportionating enzyme family.</text>
</comment>
<dbReference type="NCBIfam" id="TIGR00217">
    <property type="entry name" value="malQ"/>
    <property type="match status" value="1"/>
</dbReference>
<dbReference type="RefSeq" id="WP_037337848.1">
    <property type="nucleotide sequence ID" value="NZ_APNK01000015.1"/>
</dbReference>
<evidence type="ECO:0000256" key="1">
    <source>
        <dbReference type="ARBA" id="ARBA00000439"/>
    </source>
</evidence>
<dbReference type="InterPro" id="IPR017853">
    <property type="entry name" value="GH"/>
</dbReference>
<keyword evidence="6 10" id="KW-0808">Transferase</keyword>
<dbReference type="EMBL" id="APNK01000015">
    <property type="protein sequence ID" value="KEZ77226.1"/>
    <property type="molecule type" value="Genomic_DNA"/>
</dbReference>
<dbReference type="EC" id="2.4.1.25" evidence="3 10"/>
<sequence>MPHTSALDRRRSGVLLHPSSLPRPSDGRAAPGEAERFCDFLAACGFSVWQTLPLNPRDETGSPYRSASVFAIDPALLALDETTAVESPPDLETFVTEQAYWLPDYALYMALRRELGRPWYDWPAPLRQREPGALRAARTRHAAAIGTTCRHQFRCHLAWARVRAQAHSRGIRLFGDLSFFVAYDSADVWARRDLFQLDAAGRMTANTGVPPDYFSATGQLWGMPHYDWPAIRADHWRWWIERLRRQLALFDLLRLDHFRGLAAAWRVPVDRADAASGRWESGPGDALLSALTDALGALPLVAEDLGQITADVDALRQRAGLAGMRVLQFAFDGNADNVHLPHNHANNAVVYTGTHDNNTLLGWWREDCDSAARRHVAAYLGQPPDRVPAALQRQTLASVARLAILPMQDILQLGAEARMNRPGTATDNWSWQLEGIPEDPETRAYYRSLNTLYGRLAGD</sequence>
<keyword evidence="12" id="KW-1185">Reference proteome</keyword>
<dbReference type="GO" id="GO:0005975">
    <property type="term" value="P:carbohydrate metabolic process"/>
    <property type="evidence" value="ECO:0007669"/>
    <property type="project" value="InterPro"/>
</dbReference>
<gene>
    <name evidence="11" type="ORF">C41B8_10915</name>
</gene>
<evidence type="ECO:0000256" key="4">
    <source>
        <dbReference type="ARBA" id="ARBA00020295"/>
    </source>
</evidence>
<proteinExistence type="inferred from homology"/>
<organism evidence="11 12">
    <name type="scientific">Salinisphaera hydrothermalis (strain C41B8)</name>
    <dbReference type="NCBI Taxonomy" id="1304275"/>
    <lineage>
        <taxon>Bacteria</taxon>
        <taxon>Pseudomonadati</taxon>
        <taxon>Pseudomonadota</taxon>
        <taxon>Gammaproteobacteria</taxon>
        <taxon>Salinisphaerales</taxon>
        <taxon>Salinisphaeraceae</taxon>
        <taxon>Salinisphaera</taxon>
    </lineage>
</organism>
<reference evidence="11 12" key="1">
    <citation type="submission" date="2013-03" db="EMBL/GenBank/DDBJ databases">
        <title>Salinisphaera hydrothermalis C41B8 Genome Sequencing.</title>
        <authorList>
            <person name="Li C."/>
            <person name="Lai Q."/>
            <person name="Shao Z."/>
        </authorList>
    </citation>
    <scope>NUCLEOTIDE SEQUENCE [LARGE SCALE GENOMIC DNA]</scope>
    <source>
        <strain evidence="11 12">C41B8</strain>
    </source>
</reference>
<dbReference type="PANTHER" id="PTHR32438">
    <property type="entry name" value="4-ALPHA-GLUCANOTRANSFERASE DPE1, CHLOROPLASTIC/AMYLOPLASTIC"/>
    <property type="match status" value="1"/>
</dbReference>
<dbReference type="eggNOG" id="COG1640">
    <property type="taxonomic scope" value="Bacteria"/>
</dbReference>
<dbReference type="SUPFAM" id="SSF51445">
    <property type="entry name" value="(Trans)glycosidases"/>
    <property type="match status" value="1"/>
</dbReference>
<evidence type="ECO:0000256" key="7">
    <source>
        <dbReference type="ARBA" id="ARBA00023277"/>
    </source>
</evidence>
<dbReference type="OrthoDB" id="9763489at2"/>
<evidence type="ECO:0000256" key="6">
    <source>
        <dbReference type="ARBA" id="ARBA00022679"/>
    </source>
</evidence>
<accession>A0A084IKJ2</accession>
<dbReference type="InterPro" id="IPR003385">
    <property type="entry name" value="Glyco_hydro_77"/>
</dbReference>
<evidence type="ECO:0000256" key="2">
    <source>
        <dbReference type="ARBA" id="ARBA00005684"/>
    </source>
</evidence>
<evidence type="ECO:0000256" key="9">
    <source>
        <dbReference type="ARBA" id="ARBA00031501"/>
    </source>
</evidence>
<evidence type="ECO:0000256" key="10">
    <source>
        <dbReference type="RuleBase" id="RU361207"/>
    </source>
</evidence>
<keyword evidence="5 10" id="KW-0328">Glycosyltransferase</keyword>
<evidence type="ECO:0000313" key="12">
    <source>
        <dbReference type="Proteomes" id="UP000028302"/>
    </source>
</evidence>
<evidence type="ECO:0000256" key="8">
    <source>
        <dbReference type="ARBA" id="ARBA00031423"/>
    </source>
</evidence>
<dbReference type="PANTHER" id="PTHR32438:SF5">
    <property type="entry name" value="4-ALPHA-GLUCANOTRANSFERASE DPE1, CHLOROPLASTIC_AMYLOPLASTIC"/>
    <property type="match status" value="1"/>
</dbReference>
<comment type="caution">
    <text evidence="11">The sequence shown here is derived from an EMBL/GenBank/DDBJ whole genome shotgun (WGS) entry which is preliminary data.</text>
</comment>
<dbReference type="STRING" id="1304275.C41B8_10915"/>
<dbReference type="AlphaFoldDB" id="A0A084IKJ2"/>
<dbReference type="PATRIC" id="fig|1304275.5.peg.2229"/>
<dbReference type="Pfam" id="PF02446">
    <property type="entry name" value="Glyco_hydro_77"/>
    <property type="match status" value="2"/>
</dbReference>
<dbReference type="Gene3D" id="3.20.20.80">
    <property type="entry name" value="Glycosidases"/>
    <property type="match status" value="2"/>
</dbReference>
<dbReference type="Proteomes" id="UP000028302">
    <property type="component" value="Unassembled WGS sequence"/>
</dbReference>
<evidence type="ECO:0000313" key="11">
    <source>
        <dbReference type="EMBL" id="KEZ77226.1"/>
    </source>
</evidence>
<name>A0A084IKJ2_SALHC</name>
<dbReference type="GO" id="GO:0004134">
    <property type="term" value="F:4-alpha-glucanotransferase activity"/>
    <property type="evidence" value="ECO:0007669"/>
    <property type="project" value="UniProtKB-EC"/>
</dbReference>